<evidence type="ECO:0000313" key="2">
    <source>
        <dbReference type="EMBL" id="KAL1842413.1"/>
    </source>
</evidence>
<dbReference type="InterPro" id="IPR007110">
    <property type="entry name" value="Ig-like_dom"/>
</dbReference>
<keyword evidence="3" id="KW-1185">Reference proteome</keyword>
<evidence type="ECO:0000313" key="3">
    <source>
        <dbReference type="Proteomes" id="UP001586593"/>
    </source>
</evidence>
<comment type="caution">
    <text evidence="2">The sequence shown here is derived from an EMBL/GenBank/DDBJ whole genome shotgun (WGS) entry which is preliminary data.</text>
</comment>
<dbReference type="EMBL" id="JAZHXJ010001954">
    <property type="protein sequence ID" value="KAL1842413.1"/>
    <property type="molecule type" value="Genomic_DNA"/>
</dbReference>
<evidence type="ECO:0000259" key="1">
    <source>
        <dbReference type="PROSITE" id="PS50835"/>
    </source>
</evidence>
<sequence>MAVSMELVIDSRSAVASRAAMFPRYAPDKAPRSGVGCRMATLLSDTLRTIAGCATAAAAALGATDARRGLGRRTVVAAVVAVDVPGAADVASPVGFASGRKARLGCRASGLGLPRKSELAWASSSRPGCWELLGPGRSLASRGAATAACDGGERDEAKTAAEGSGEKEVGEWGRVDPGWAIISLVKLRSYSAACVEAAAEGGNDGWLGSLESAVLLFSMVPWPAKLAGSPGSGACGCDADGPAACLLPFVLVFPLRPDCSPAPSRSRSMSWTSMDSGVYVCSLSSRKGVGVDEKTVGSVGEAVVGEAVDRVSSNAPRS</sequence>
<feature type="domain" description="Ig-like" evidence="1">
    <location>
        <begin position="85"/>
        <end position="121"/>
    </location>
</feature>
<dbReference type="PROSITE" id="PS50835">
    <property type="entry name" value="IG_LIKE"/>
    <property type="match status" value="1"/>
</dbReference>
<reference evidence="2 3" key="1">
    <citation type="journal article" date="2024" name="Commun. Biol.">
        <title>Comparative genomic analysis of thermophilic fungi reveals convergent evolutionary adaptations and gene losses.</title>
        <authorList>
            <person name="Steindorff A.S."/>
            <person name="Aguilar-Pontes M.V."/>
            <person name="Robinson A.J."/>
            <person name="Andreopoulos B."/>
            <person name="LaButti K."/>
            <person name="Kuo A."/>
            <person name="Mondo S."/>
            <person name="Riley R."/>
            <person name="Otillar R."/>
            <person name="Haridas S."/>
            <person name="Lipzen A."/>
            <person name="Grimwood J."/>
            <person name="Schmutz J."/>
            <person name="Clum A."/>
            <person name="Reid I.D."/>
            <person name="Moisan M.C."/>
            <person name="Butler G."/>
            <person name="Nguyen T.T.M."/>
            <person name="Dewar K."/>
            <person name="Conant G."/>
            <person name="Drula E."/>
            <person name="Henrissat B."/>
            <person name="Hansel C."/>
            <person name="Singer S."/>
            <person name="Hutchinson M.I."/>
            <person name="de Vries R.P."/>
            <person name="Natvig D.O."/>
            <person name="Powell A.J."/>
            <person name="Tsang A."/>
            <person name="Grigoriev I.V."/>
        </authorList>
    </citation>
    <scope>NUCLEOTIDE SEQUENCE [LARGE SCALE GENOMIC DNA]</scope>
    <source>
        <strain evidence="2 3">ATCC 24622</strain>
    </source>
</reference>
<protein>
    <recommendedName>
        <fullName evidence="1">Ig-like domain-containing protein</fullName>
    </recommendedName>
</protein>
<gene>
    <name evidence="2" type="ORF">VTK73DRAFT_3128</name>
</gene>
<proteinExistence type="predicted"/>
<dbReference type="Proteomes" id="UP001586593">
    <property type="component" value="Unassembled WGS sequence"/>
</dbReference>
<accession>A0ABR3VL35</accession>
<organism evidence="2 3">
    <name type="scientific">Phialemonium thermophilum</name>
    <dbReference type="NCBI Taxonomy" id="223376"/>
    <lineage>
        <taxon>Eukaryota</taxon>
        <taxon>Fungi</taxon>
        <taxon>Dikarya</taxon>
        <taxon>Ascomycota</taxon>
        <taxon>Pezizomycotina</taxon>
        <taxon>Sordariomycetes</taxon>
        <taxon>Sordariomycetidae</taxon>
        <taxon>Cephalothecales</taxon>
        <taxon>Cephalothecaceae</taxon>
        <taxon>Phialemonium</taxon>
    </lineage>
</organism>
<name>A0ABR3VL35_9PEZI</name>